<evidence type="ECO:0000313" key="2">
    <source>
        <dbReference type="EMBL" id="OGE80210.1"/>
    </source>
</evidence>
<dbReference type="EMBL" id="MFEJ01000018">
    <property type="protein sequence ID" value="OGE80210.1"/>
    <property type="molecule type" value="Genomic_DNA"/>
</dbReference>
<protein>
    <submittedName>
        <fullName evidence="2">Uncharacterized protein</fullName>
    </submittedName>
</protein>
<comment type="caution">
    <text evidence="2">The sequence shown here is derived from an EMBL/GenBank/DDBJ whole genome shotgun (WGS) entry which is preliminary data.</text>
</comment>
<organism evidence="2 3">
    <name type="scientific">Candidatus Doudnabacteria bacterium RIFCSPHIGHO2_01_FULL_45_18</name>
    <dbReference type="NCBI Taxonomy" id="1817823"/>
    <lineage>
        <taxon>Bacteria</taxon>
        <taxon>Candidatus Doudnaibacteriota</taxon>
    </lineage>
</organism>
<evidence type="ECO:0000256" key="1">
    <source>
        <dbReference type="SAM" id="Phobius"/>
    </source>
</evidence>
<keyword evidence="1" id="KW-0812">Transmembrane</keyword>
<feature type="transmembrane region" description="Helical" evidence="1">
    <location>
        <begin position="9"/>
        <end position="29"/>
    </location>
</feature>
<keyword evidence="1" id="KW-1133">Transmembrane helix</keyword>
<keyword evidence="1" id="KW-0472">Membrane</keyword>
<gene>
    <name evidence="2" type="ORF">A2660_00865</name>
</gene>
<reference evidence="2 3" key="1">
    <citation type="journal article" date="2016" name="Nat. Commun.">
        <title>Thousands of microbial genomes shed light on interconnected biogeochemical processes in an aquifer system.</title>
        <authorList>
            <person name="Anantharaman K."/>
            <person name="Brown C.T."/>
            <person name="Hug L.A."/>
            <person name="Sharon I."/>
            <person name="Castelle C.J."/>
            <person name="Probst A.J."/>
            <person name="Thomas B.C."/>
            <person name="Singh A."/>
            <person name="Wilkins M.J."/>
            <person name="Karaoz U."/>
            <person name="Brodie E.L."/>
            <person name="Williams K.H."/>
            <person name="Hubbard S.S."/>
            <person name="Banfield J.F."/>
        </authorList>
    </citation>
    <scope>NUCLEOTIDE SEQUENCE [LARGE SCALE GENOMIC DNA]</scope>
</reference>
<name>A0A1F5NS77_9BACT</name>
<evidence type="ECO:0000313" key="3">
    <source>
        <dbReference type="Proteomes" id="UP000176233"/>
    </source>
</evidence>
<sequence>MDPKKKRRYIIIILVCWVVIAGIWIWNWYGQSGASNADLPITIGPTTDTAVVQNNQAGSASGDVATGFKPPLVFPATNKFDTEVLGSPAYKQLKPFTPVDVTGQLGRVNPFNSY</sequence>
<dbReference type="AlphaFoldDB" id="A0A1F5NS77"/>
<proteinExistence type="predicted"/>
<accession>A0A1F5NS77</accession>
<dbReference type="Proteomes" id="UP000176233">
    <property type="component" value="Unassembled WGS sequence"/>
</dbReference>